<evidence type="ECO:0000313" key="1">
    <source>
        <dbReference type="EMBL" id="KAF9480227.1"/>
    </source>
</evidence>
<reference evidence="1" key="1">
    <citation type="submission" date="2020-11" db="EMBL/GenBank/DDBJ databases">
        <authorList>
            <consortium name="DOE Joint Genome Institute"/>
            <person name="Ahrendt S."/>
            <person name="Riley R."/>
            <person name="Andreopoulos W."/>
            <person name="Labutti K."/>
            <person name="Pangilinan J."/>
            <person name="Ruiz-Duenas F.J."/>
            <person name="Barrasa J.M."/>
            <person name="Sanchez-Garcia M."/>
            <person name="Camarero S."/>
            <person name="Miyauchi S."/>
            <person name="Serrano A."/>
            <person name="Linde D."/>
            <person name="Babiker R."/>
            <person name="Drula E."/>
            <person name="Ayuso-Fernandez I."/>
            <person name="Pacheco R."/>
            <person name="Padilla G."/>
            <person name="Ferreira P."/>
            <person name="Barriuso J."/>
            <person name="Kellner H."/>
            <person name="Castanera R."/>
            <person name="Alfaro M."/>
            <person name="Ramirez L."/>
            <person name="Pisabarro A.G."/>
            <person name="Kuo A."/>
            <person name="Tritt A."/>
            <person name="Lipzen A."/>
            <person name="He G."/>
            <person name="Yan M."/>
            <person name="Ng V."/>
            <person name="Cullen D."/>
            <person name="Martin F."/>
            <person name="Rosso M.-N."/>
            <person name="Henrissat B."/>
            <person name="Hibbett D."/>
            <person name="Martinez A.T."/>
            <person name="Grigoriev I.V."/>
        </authorList>
    </citation>
    <scope>NUCLEOTIDE SEQUENCE</scope>
    <source>
        <strain evidence="1">CIRM-BRFM 674</strain>
    </source>
</reference>
<organism evidence="1 2">
    <name type="scientific">Pholiota conissans</name>
    <dbReference type="NCBI Taxonomy" id="109636"/>
    <lineage>
        <taxon>Eukaryota</taxon>
        <taxon>Fungi</taxon>
        <taxon>Dikarya</taxon>
        <taxon>Basidiomycota</taxon>
        <taxon>Agaricomycotina</taxon>
        <taxon>Agaricomycetes</taxon>
        <taxon>Agaricomycetidae</taxon>
        <taxon>Agaricales</taxon>
        <taxon>Agaricineae</taxon>
        <taxon>Strophariaceae</taxon>
        <taxon>Pholiota</taxon>
    </lineage>
</organism>
<sequence length="324" mass="36149">MASIYKVSSRLDAALFTTTLDIPQEIVDLIVAILSSEITTLRACSELSIAFHLSARRFAFACVEIPLHDPEALARHMGKLRKTLKAKPHLLSEVASLKVLLPQFRPASEPAWKRMFSSANDDTRWVLQRIAESSHSARLTTLEICGTGMKRDDYGVGWDGISPFFEFHESIAPLVISIAQTHPHLKSLIISSVRYVPISILNRTTCKSSIQYLSIVKSFFTNRGCGEVSGEEYLQNMRRLEVSTPVPSFLNHPTSALPKPEYISVAIPTCWYHLGDAVEFLKEYTASLTMVRLALKPHSFNKESTSIILIPASGSLKTFRIDIT</sequence>
<gene>
    <name evidence="1" type="ORF">BDN70DRAFT_877847</name>
</gene>
<name>A0A9P5Z324_9AGAR</name>
<comment type="caution">
    <text evidence="1">The sequence shown here is derived from an EMBL/GenBank/DDBJ whole genome shotgun (WGS) entry which is preliminary data.</text>
</comment>
<proteinExistence type="predicted"/>
<dbReference type="OrthoDB" id="2823776at2759"/>
<dbReference type="EMBL" id="MU155198">
    <property type="protein sequence ID" value="KAF9480227.1"/>
    <property type="molecule type" value="Genomic_DNA"/>
</dbReference>
<protein>
    <submittedName>
        <fullName evidence="1">Uncharacterized protein</fullName>
    </submittedName>
</protein>
<accession>A0A9P5Z324</accession>
<dbReference type="AlphaFoldDB" id="A0A9P5Z324"/>
<dbReference type="Proteomes" id="UP000807469">
    <property type="component" value="Unassembled WGS sequence"/>
</dbReference>
<evidence type="ECO:0000313" key="2">
    <source>
        <dbReference type="Proteomes" id="UP000807469"/>
    </source>
</evidence>
<keyword evidence="2" id="KW-1185">Reference proteome</keyword>